<accession>A0A0F5JDD6</accession>
<protein>
    <submittedName>
        <fullName evidence="8">Drug:H+ antiporter-2 (14 Spanner) (DHA2) family drug resistance MFS transporter</fullName>
    </submittedName>
</protein>
<dbReference type="Proteomes" id="UP000033035">
    <property type="component" value="Unassembled WGS sequence"/>
</dbReference>
<keyword evidence="5 6" id="KW-0472">Membrane</keyword>
<comment type="caution">
    <text evidence="8">The sequence shown here is derived from an EMBL/GenBank/DDBJ whole genome shotgun (WGS) entry which is preliminary data.</text>
</comment>
<dbReference type="InterPro" id="IPR020846">
    <property type="entry name" value="MFS_dom"/>
</dbReference>
<dbReference type="Pfam" id="PF07690">
    <property type="entry name" value="MFS_1"/>
    <property type="match status" value="1"/>
</dbReference>
<feature type="transmembrane region" description="Helical" evidence="6">
    <location>
        <begin position="439"/>
        <end position="457"/>
    </location>
</feature>
<feature type="transmembrane region" description="Helical" evidence="6">
    <location>
        <begin position="210"/>
        <end position="232"/>
    </location>
</feature>
<comment type="subcellular location">
    <subcellularLocation>
        <location evidence="1">Membrane</location>
        <topology evidence="1">Multi-pass membrane protein</topology>
    </subcellularLocation>
</comment>
<feature type="transmembrane region" description="Helical" evidence="6">
    <location>
        <begin position="21"/>
        <end position="46"/>
    </location>
</feature>
<dbReference type="PANTHER" id="PTHR42718">
    <property type="entry name" value="MAJOR FACILITATOR SUPERFAMILY MULTIDRUG TRANSPORTER MFSC"/>
    <property type="match status" value="1"/>
</dbReference>
<dbReference type="RefSeq" id="WP_044191316.1">
    <property type="nucleotide sequence ID" value="NZ_AUAE01000008.1"/>
</dbReference>
<evidence type="ECO:0000256" key="6">
    <source>
        <dbReference type="SAM" id="Phobius"/>
    </source>
</evidence>
<feature type="transmembrane region" description="Helical" evidence="6">
    <location>
        <begin position="276"/>
        <end position="302"/>
    </location>
</feature>
<keyword evidence="2" id="KW-0813">Transport</keyword>
<dbReference type="AlphaFoldDB" id="A0A0F5JDD6"/>
<dbReference type="SUPFAM" id="SSF103473">
    <property type="entry name" value="MFS general substrate transporter"/>
    <property type="match status" value="1"/>
</dbReference>
<feature type="transmembrane region" description="Helical" evidence="6">
    <location>
        <begin position="58"/>
        <end position="78"/>
    </location>
</feature>
<feature type="domain" description="Major facilitator superfamily (MFS) profile" evidence="7">
    <location>
        <begin position="24"/>
        <end position="461"/>
    </location>
</feature>
<keyword evidence="9" id="KW-1185">Reference proteome</keyword>
<keyword evidence="4 6" id="KW-1133">Transmembrane helix</keyword>
<proteinExistence type="predicted"/>
<feature type="transmembrane region" description="Helical" evidence="6">
    <location>
        <begin position="238"/>
        <end position="256"/>
    </location>
</feature>
<dbReference type="CDD" id="cd17321">
    <property type="entry name" value="MFS_MMR_MDR_like"/>
    <property type="match status" value="1"/>
</dbReference>
<dbReference type="PANTHER" id="PTHR42718:SF9">
    <property type="entry name" value="MAJOR FACILITATOR SUPERFAMILY MULTIDRUG TRANSPORTER MFSC"/>
    <property type="match status" value="1"/>
</dbReference>
<evidence type="ECO:0000313" key="9">
    <source>
        <dbReference type="Proteomes" id="UP000033035"/>
    </source>
</evidence>
<evidence type="ECO:0000256" key="1">
    <source>
        <dbReference type="ARBA" id="ARBA00004141"/>
    </source>
</evidence>
<dbReference type="EMBL" id="AQHW01000015">
    <property type="protein sequence ID" value="KKB55779.1"/>
    <property type="molecule type" value="Genomic_DNA"/>
</dbReference>
<dbReference type="PROSITE" id="PS50850">
    <property type="entry name" value="MFS"/>
    <property type="match status" value="1"/>
</dbReference>
<gene>
    <name evidence="8" type="ORF">HMPREF1536_03254</name>
</gene>
<dbReference type="STRING" id="1203610.HMPREF1536_03254"/>
<evidence type="ECO:0000256" key="5">
    <source>
        <dbReference type="ARBA" id="ARBA00023136"/>
    </source>
</evidence>
<feature type="transmembrane region" description="Helical" evidence="6">
    <location>
        <begin position="177"/>
        <end position="198"/>
    </location>
</feature>
<name>A0A0F5JDD6_9BACT</name>
<feature type="transmembrane region" description="Helical" evidence="6">
    <location>
        <begin position="151"/>
        <end position="171"/>
    </location>
</feature>
<keyword evidence="3 6" id="KW-0812">Transmembrane</keyword>
<evidence type="ECO:0000313" key="8">
    <source>
        <dbReference type="EMBL" id="KKB55779.1"/>
    </source>
</evidence>
<evidence type="ECO:0000256" key="3">
    <source>
        <dbReference type="ARBA" id="ARBA00022692"/>
    </source>
</evidence>
<dbReference type="FunFam" id="1.20.1250.20:FF:000168">
    <property type="entry name" value="Transporter, major facilitator family"/>
    <property type="match status" value="1"/>
</dbReference>
<dbReference type="GO" id="GO:0016020">
    <property type="term" value="C:membrane"/>
    <property type="evidence" value="ECO:0007669"/>
    <property type="project" value="UniProtKB-SubCell"/>
</dbReference>
<dbReference type="Gene3D" id="1.20.1250.20">
    <property type="entry name" value="MFS general substrate transporter like domains"/>
    <property type="match status" value="1"/>
</dbReference>
<dbReference type="PATRIC" id="fig|1203610.3.peg.3317"/>
<feature type="transmembrane region" description="Helical" evidence="6">
    <location>
        <begin position="407"/>
        <end position="427"/>
    </location>
</feature>
<evidence type="ECO:0000256" key="4">
    <source>
        <dbReference type="ARBA" id="ARBA00022989"/>
    </source>
</evidence>
<dbReference type="FunFam" id="1.20.1720.10:FF:000011">
    <property type="entry name" value="Transporter, major facilitator family"/>
    <property type="match status" value="1"/>
</dbReference>
<feature type="transmembrane region" description="Helical" evidence="6">
    <location>
        <begin position="119"/>
        <end position="139"/>
    </location>
</feature>
<dbReference type="GO" id="GO:0022857">
    <property type="term" value="F:transmembrane transporter activity"/>
    <property type="evidence" value="ECO:0007669"/>
    <property type="project" value="InterPro"/>
</dbReference>
<feature type="transmembrane region" description="Helical" evidence="6">
    <location>
        <begin position="338"/>
        <end position="358"/>
    </location>
</feature>
<evidence type="ECO:0000259" key="7">
    <source>
        <dbReference type="PROSITE" id="PS50850"/>
    </source>
</evidence>
<dbReference type="HOGENOM" id="CLU_000960_28_3_10"/>
<dbReference type="PRINTS" id="PR01036">
    <property type="entry name" value="TCRTETB"/>
</dbReference>
<reference evidence="8 9" key="1">
    <citation type="submission" date="2013-04" db="EMBL/GenBank/DDBJ databases">
        <title>The Genome Sequence of Parabacteroides gordonii DSM 23371.</title>
        <authorList>
            <consortium name="The Broad Institute Genomics Platform"/>
            <person name="Earl A."/>
            <person name="Ward D."/>
            <person name="Feldgarden M."/>
            <person name="Gevers D."/>
            <person name="Martens E."/>
            <person name="Sakamoto M."/>
            <person name="Benno Y."/>
            <person name="Suzuki N."/>
            <person name="Matsunaga N."/>
            <person name="Koshihara K."/>
            <person name="Seki M."/>
            <person name="Komiya H."/>
            <person name="Walker B."/>
            <person name="Young S."/>
            <person name="Zeng Q."/>
            <person name="Gargeya S."/>
            <person name="Fitzgerald M."/>
            <person name="Haas B."/>
            <person name="Abouelleil A."/>
            <person name="Allen A.W."/>
            <person name="Alvarado L."/>
            <person name="Arachchi H.M."/>
            <person name="Berlin A.M."/>
            <person name="Chapman S.B."/>
            <person name="Gainer-Dewar J."/>
            <person name="Goldberg J."/>
            <person name="Griggs A."/>
            <person name="Gujja S."/>
            <person name="Hansen M."/>
            <person name="Howarth C."/>
            <person name="Imamovic A."/>
            <person name="Ireland A."/>
            <person name="Larimer J."/>
            <person name="McCowan C."/>
            <person name="Murphy C."/>
            <person name="Pearson M."/>
            <person name="Poon T.W."/>
            <person name="Priest M."/>
            <person name="Roberts A."/>
            <person name="Saif S."/>
            <person name="Shea T."/>
            <person name="Sisk P."/>
            <person name="Sykes S."/>
            <person name="Wortman J."/>
            <person name="Nusbaum C."/>
            <person name="Birren B."/>
        </authorList>
    </citation>
    <scope>NUCLEOTIDE SEQUENCE [LARGE SCALE GENOMIC DNA]</scope>
    <source>
        <strain evidence="8 9">MS-1</strain>
    </source>
</reference>
<sequence>MILQNRAITVNENDGLPLPKRYWAILATALGVGMSVIDGTIANVALPTIARDLGTSPSVTIWVVNAYQLAITISLLSFSSLGDIYGYRRIYLSGILLFSITSAICALADSFWMLTAARILQGFGAAAITSVNTALLRIIYPKRFLGRGMGINALVVAVSIAAGPTIASIILSLGSWHWLFAINIPIGMAALAIGLMHLPANPVKVTGRRFDKLSCVMNAFTFGLLIFSLEGIAHREDLTLIIGGIAALFILGYFFVRRQLKQQFPLLPVDLMRIPIFSMSIGTSICSFTGQMLAMISLPFFLQGSLGRSDVTTGLLLTPWPLATMIMAPLAGRLVERIHAGILGGIGMTIFATGLFLLAVLPTDPTNMDIIWRLFICGAGFGLFQTPNNSTIISSAPANRSGGASGMLGTARLLGQTLGATLVAMIFNLVPNNSTQTCLYLATGFAIVAAIVSSLRVSQPRPLKGFK</sequence>
<feature type="transmembrane region" description="Helical" evidence="6">
    <location>
        <begin position="90"/>
        <end position="113"/>
    </location>
</feature>
<organism evidence="8 9">
    <name type="scientific">Parabacteroides gordonii MS-1 = DSM 23371</name>
    <dbReference type="NCBI Taxonomy" id="1203610"/>
    <lineage>
        <taxon>Bacteria</taxon>
        <taxon>Pseudomonadati</taxon>
        <taxon>Bacteroidota</taxon>
        <taxon>Bacteroidia</taxon>
        <taxon>Bacteroidales</taxon>
        <taxon>Tannerellaceae</taxon>
        <taxon>Parabacteroides</taxon>
    </lineage>
</organism>
<dbReference type="InterPro" id="IPR036259">
    <property type="entry name" value="MFS_trans_sf"/>
</dbReference>
<feature type="transmembrane region" description="Helical" evidence="6">
    <location>
        <begin position="314"/>
        <end position="331"/>
    </location>
</feature>
<evidence type="ECO:0000256" key="2">
    <source>
        <dbReference type="ARBA" id="ARBA00022448"/>
    </source>
</evidence>
<dbReference type="Gene3D" id="1.20.1720.10">
    <property type="entry name" value="Multidrug resistance protein D"/>
    <property type="match status" value="1"/>
</dbReference>
<dbReference type="InterPro" id="IPR011701">
    <property type="entry name" value="MFS"/>
</dbReference>